<dbReference type="InterPro" id="IPR051396">
    <property type="entry name" value="Bact_Antivir_Def_Nuclease"/>
</dbReference>
<protein>
    <submittedName>
        <fullName evidence="2">AAA family ATPase</fullName>
    </submittedName>
</protein>
<name>A0ABX6HGL6_9PSED</name>
<evidence type="ECO:0000313" key="3">
    <source>
        <dbReference type="Proteomes" id="UP000464644"/>
    </source>
</evidence>
<evidence type="ECO:0000313" key="2">
    <source>
        <dbReference type="EMBL" id="QHF04745.1"/>
    </source>
</evidence>
<dbReference type="InterPro" id="IPR027417">
    <property type="entry name" value="P-loop_NTPase"/>
</dbReference>
<dbReference type="InterPro" id="IPR041685">
    <property type="entry name" value="AAA_GajA/Old/RecF-like"/>
</dbReference>
<feature type="domain" description="Endonuclease GajA/Old nuclease/RecF-like AAA" evidence="1">
    <location>
        <begin position="218"/>
        <end position="278"/>
    </location>
</feature>
<dbReference type="Proteomes" id="UP000464644">
    <property type="component" value="Chromosome"/>
</dbReference>
<dbReference type="SUPFAM" id="SSF52540">
    <property type="entry name" value="P-loop containing nucleoside triphosphate hydrolases"/>
    <property type="match status" value="1"/>
</dbReference>
<dbReference type="RefSeq" id="WP_024688655.1">
    <property type="nucleotide sequence ID" value="NZ_CP047265.1"/>
</dbReference>
<dbReference type="Gene3D" id="3.40.50.300">
    <property type="entry name" value="P-loop containing nucleotide triphosphate hydrolases"/>
    <property type="match status" value="1"/>
</dbReference>
<dbReference type="PANTHER" id="PTHR43581:SF2">
    <property type="entry name" value="EXCINUCLEASE ATPASE SUBUNIT"/>
    <property type="match status" value="1"/>
</dbReference>
<accession>A0ABX6HGL6</accession>
<organism evidence="2 3">
    <name type="scientific">Pseudomonas asturiensis</name>
    <dbReference type="NCBI Taxonomy" id="1190415"/>
    <lineage>
        <taxon>Bacteria</taxon>
        <taxon>Pseudomonadati</taxon>
        <taxon>Pseudomonadota</taxon>
        <taxon>Gammaproteobacteria</taxon>
        <taxon>Pseudomonadales</taxon>
        <taxon>Pseudomonadaceae</taxon>
        <taxon>Pseudomonas</taxon>
    </lineage>
</organism>
<feature type="domain" description="Endonuclease GajA/Old nuclease/RecF-like AAA" evidence="1">
    <location>
        <begin position="9"/>
        <end position="195"/>
    </location>
</feature>
<dbReference type="EMBL" id="CP047265">
    <property type="protein sequence ID" value="QHF04745.1"/>
    <property type="molecule type" value="Genomic_DNA"/>
</dbReference>
<proteinExistence type="predicted"/>
<keyword evidence="3" id="KW-1185">Reference proteome</keyword>
<gene>
    <name evidence="2" type="ORF">N015_20990</name>
</gene>
<reference evidence="2 3" key="1">
    <citation type="journal article" date="2014" name="Genome Announc.">
        <title>Draft Genome Sequences of a Phylogenetically Diverse Suite of Pseudomonas syringae Strains from Multiple Source Populations.</title>
        <authorList>
            <person name="Baltrus D.A."/>
            <person name="Yourstone S."/>
            <person name="Lind A."/>
            <person name="Guilbaud C."/>
            <person name="Sands D.C."/>
            <person name="Jones C.D."/>
            <person name="Morris C.E."/>
            <person name="Dangl J.L."/>
        </authorList>
    </citation>
    <scope>NUCLEOTIDE SEQUENCE [LARGE SCALE GENOMIC DNA]</scope>
    <source>
        <strain evidence="2 3">CC1524</strain>
    </source>
</reference>
<evidence type="ECO:0000259" key="1">
    <source>
        <dbReference type="Pfam" id="PF13175"/>
    </source>
</evidence>
<dbReference type="Pfam" id="PF13175">
    <property type="entry name" value="AAA_15"/>
    <property type="match status" value="2"/>
</dbReference>
<sequence length="567" mass="64290">MSASKKLVVKIHNLKAVSELNLSLDIKPGLTCFVGGNGAGKSTILNVLSQLINKANINKLFFDEKREDSSVEIDFGGDSCTWIQKNGRWMKTGDFEGIKGFHESGIVYGSRFSNSSLNNIHKYCEHYTSDNDSYVDAPDFVYKNLGKILKGNESYYKGLKTITKADLSRKAKELPKESENYLIRAEKPFLLRKDSGFITQYKMSSGEYLLLKILDYIYYRITYASDKGENKEPFLVIIDEVEIALHPSAQKRLIQFCNKVSKEHSICIIFSSHSREIINSLHPNQIHLLESHLGKISVTTPCYPHYAIRGIYEASGYDYVVCVEDNLAKRIVSETIKKKGLSNNKLVNVSALGGWREVLNFTHEFKINGLFNNTKMVIVLDGDIEDRFHAEYGSPCNTCNYHDFVKDNHSNIKDKGFEPPKPSCKLLPNSYPYYQDVAFLPISSLEKEIRSKLITNPDYDFISTLENLNYFGQSSVSDLVSQYEAKAEIYFSSDNFKARGIKADLLNFDADGKILWRLLSTNIKPGVTPDDLISYLCDVFATRAEGASESWEHFERQLAILLQKPLP</sequence>
<dbReference type="PANTHER" id="PTHR43581">
    <property type="entry name" value="ATP/GTP PHOSPHATASE"/>
    <property type="match status" value="1"/>
</dbReference>